<dbReference type="KEGG" id="dpte:113791251"/>
<keyword evidence="1" id="KW-1185">Reference proteome</keyword>
<dbReference type="AlphaFoldDB" id="A0A6P6XV17"/>
<sequence length="173" mass="19410">MGVIGTILLAICAFYSLYKIGSWYKKLRKYPNPFKDKDFTWPQKFDRAITPRSKRARVKYIGCTAKQTKPTLPEVTIKKPRGKPYQDSFLHRNSTYRGEIPKKSPSITPKSSISSSSSKSLALFPQSGSTPSLASTRSSLSLPESSINKINDVAQSLTNSILQWNIESNTKLF</sequence>
<name>A0A6P6XV17_DERPT</name>
<evidence type="ECO:0000313" key="1">
    <source>
        <dbReference type="Proteomes" id="UP000515146"/>
    </source>
</evidence>
<gene>
    <name evidence="2" type="primary">LOC113791251</name>
</gene>
<reference evidence="2" key="1">
    <citation type="submission" date="2025-08" db="UniProtKB">
        <authorList>
            <consortium name="RefSeq"/>
        </authorList>
    </citation>
    <scope>IDENTIFICATION</scope>
    <source>
        <strain evidence="2">Airmid</strain>
    </source>
</reference>
<accession>A0A6P6XV17</accession>
<dbReference type="Proteomes" id="UP000515146">
    <property type="component" value="Unplaced"/>
</dbReference>
<dbReference type="InParanoid" id="A0A6P6XV17"/>
<proteinExistence type="predicted"/>
<organism evidence="1 2">
    <name type="scientific">Dermatophagoides pteronyssinus</name>
    <name type="common">European house dust mite</name>
    <dbReference type="NCBI Taxonomy" id="6956"/>
    <lineage>
        <taxon>Eukaryota</taxon>
        <taxon>Metazoa</taxon>
        <taxon>Ecdysozoa</taxon>
        <taxon>Arthropoda</taxon>
        <taxon>Chelicerata</taxon>
        <taxon>Arachnida</taxon>
        <taxon>Acari</taxon>
        <taxon>Acariformes</taxon>
        <taxon>Sarcoptiformes</taxon>
        <taxon>Astigmata</taxon>
        <taxon>Psoroptidia</taxon>
        <taxon>Analgoidea</taxon>
        <taxon>Pyroglyphidae</taxon>
        <taxon>Dermatophagoidinae</taxon>
        <taxon>Dermatophagoides</taxon>
    </lineage>
</organism>
<protein>
    <submittedName>
        <fullName evidence="2">Uncharacterized protein LOC113791251</fullName>
    </submittedName>
</protein>
<evidence type="ECO:0000313" key="2">
    <source>
        <dbReference type="RefSeq" id="XP_027196803.1"/>
    </source>
</evidence>
<dbReference type="RefSeq" id="XP_027196803.1">
    <property type="nucleotide sequence ID" value="XM_027341002.1"/>
</dbReference>